<dbReference type="PANTHER" id="PTHR43472:SF1">
    <property type="entry name" value="PHOSPHORIBOSYLAMINE--GLYCINE LIGASE, CHLOROPLASTIC"/>
    <property type="match status" value="1"/>
</dbReference>
<keyword evidence="5 14" id="KW-0436">Ligase</keyword>
<dbReference type="Pfam" id="PF01071">
    <property type="entry name" value="GARS_A"/>
    <property type="match status" value="1"/>
</dbReference>
<dbReference type="GO" id="GO:0006189">
    <property type="term" value="P:'de novo' IMP biosynthetic process"/>
    <property type="evidence" value="ECO:0007669"/>
    <property type="project" value="UniProtKB-UniRule"/>
</dbReference>
<evidence type="ECO:0000256" key="5">
    <source>
        <dbReference type="ARBA" id="ARBA00022598"/>
    </source>
</evidence>
<evidence type="ECO:0000313" key="17">
    <source>
        <dbReference type="EMBL" id="PIV63779.1"/>
    </source>
</evidence>
<accession>A0A2M7E7S7</accession>
<evidence type="ECO:0000256" key="9">
    <source>
        <dbReference type="ARBA" id="ARBA00022840"/>
    </source>
</evidence>
<keyword evidence="8 14" id="KW-0658">Purine biosynthesis</keyword>
<dbReference type="EMBL" id="PETL01000270">
    <property type="protein sequence ID" value="PIV63779.1"/>
    <property type="molecule type" value="Genomic_DNA"/>
</dbReference>
<dbReference type="InterPro" id="IPR020559">
    <property type="entry name" value="PRibGlycinamide_synth_CS"/>
</dbReference>
<evidence type="ECO:0000259" key="16">
    <source>
        <dbReference type="PROSITE" id="PS50975"/>
    </source>
</evidence>
<dbReference type="FunFam" id="3.90.600.10:FF:000001">
    <property type="entry name" value="Trifunctional purine biosynthetic protein adenosine-3"/>
    <property type="match status" value="1"/>
</dbReference>
<dbReference type="InterPro" id="IPR020560">
    <property type="entry name" value="PRibGlycinamide_synth_C-dom"/>
</dbReference>
<dbReference type="GO" id="GO:0046872">
    <property type="term" value="F:metal ion binding"/>
    <property type="evidence" value="ECO:0007669"/>
    <property type="project" value="UniProtKB-KW"/>
</dbReference>
<dbReference type="SUPFAM" id="SSF56059">
    <property type="entry name" value="Glutathione synthetase ATP-binding domain-like"/>
    <property type="match status" value="1"/>
</dbReference>
<evidence type="ECO:0000256" key="4">
    <source>
        <dbReference type="ARBA" id="ARBA00013255"/>
    </source>
</evidence>
<dbReference type="Pfam" id="PF02843">
    <property type="entry name" value="GARS_C"/>
    <property type="match status" value="1"/>
</dbReference>
<comment type="cofactor">
    <cofactor evidence="1">
        <name>Mn(2+)</name>
        <dbReference type="ChEBI" id="CHEBI:29035"/>
    </cofactor>
</comment>
<dbReference type="FunFam" id="3.30.470.20:FF:000018">
    <property type="entry name" value="Trifunctional purine biosynthetic protein adenosine-3"/>
    <property type="match status" value="1"/>
</dbReference>
<dbReference type="GO" id="GO:0004637">
    <property type="term" value="F:phosphoribosylamine-glycine ligase activity"/>
    <property type="evidence" value="ECO:0007669"/>
    <property type="project" value="UniProtKB-UniRule"/>
</dbReference>
<evidence type="ECO:0000256" key="6">
    <source>
        <dbReference type="ARBA" id="ARBA00022723"/>
    </source>
</evidence>
<dbReference type="InterPro" id="IPR020561">
    <property type="entry name" value="PRibGlycinamid_synth_ATP-grasp"/>
</dbReference>
<sequence length="429" mass="46414">MKCLVVGNGGREHTIIWKLSRSPRVKEIYAAGGNGGISHLAKCQDISPTDIKALSSFVIKKNIDLTIVGPEAPLSKGIGDFFRKEGLPIFAPSQKAAQLESSKVFAKEFMREFAIPTAAFSIFNAPEKVLAYLEKNGFSGVIKVDGLAAGKGVFVCHNKEEVSEALNEIFVKKVFGEAGNKIVVEECLKGEEASIILFTDGENILPMLASQDHKQIGEGDQGANTGGMGAIAPTPIINEKLFSQIINQIAKPVISGLRNKDILYQGVLYLGIMLTEEGAKVLEFNVRFGDPETQAILPLLKNDLVEIIEAVISGNLNKIKVNWDSRKALCVVLASRGYPGNYSKGKQIFGLREAGEMKDILVFHAGTKREGDKFFTNGGRVLGVTGIGKTVAEAIGNTYQAVEKINFDGAYFRKDIGQKALVTLPEIHS</sequence>
<comment type="similarity">
    <text evidence="11 14">Belongs to the GARS family.</text>
</comment>
<dbReference type="InterPro" id="IPR011054">
    <property type="entry name" value="Rudment_hybrid_motif"/>
</dbReference>
<protein>
    <recommendedName>
        <fullName evidence="4 14">Phosphoribosylamine--glycine ligase</fullName>
        <ecNumber evidence="4 14">6.3.4.13</ecNumber>
    </recommendedName>
    <alternativeName>
        <fullName evidence="14">GARS</fullName>
    </alternativeName>
    <alternativeName>
        <fullName evidence="12 14">Glycinamide ribonucleotide synthetase</fullName>
    </alternativeName>
    <alternativeName>
        <fullName evidence="13 14">Phosphoribosylglycinamide synthetase</fullName>
    </alternativeName>
</protein>
<dbReference type="Gene3D" id="3.40.50.20">
    <property type="match status" value="1"/>
</dbReference>
<evidence type="ECO:0000256" key="7">
    <source>
        <dbReference type="ARBA" id="ARBA00022741"/>
    </source>
</evidence>
<dbReference type="GO" id="GO:0009113">
    <property type="term" value="P:purine nucleobase biosynthetic process"/>
    <property type="evidence" value="ECO:0007669"/>
    <property type="project" value="InterPro"/>
</dbReference>
<dbReference type="EC" id="6.3.4.13" evidence="4 14"/>
<dbReference type="UniPathway" id="UPA00074">
    <property type="reaction ID" value="UER00125"/>
</dbReference>
<evidence type="ECO:0000256" key="11">
    <source>
        <dbReference type="ARBA" id="ARBA00038345"/>
    </source>
</evidence>
<proteinExistence type="inferred from homology"/>
<evidence type="ECO:0000256" key="1">
    <source>
        <dbReference type="ARBA" id="ARBA00001936"/>
    </source>
</evidence>
<evidence type="ECO:0000256" key="15">
    <source>
        <dbReference type="PROSITE-ProRule" id="PRU00409"/>
    </source>
</evidence>
<evidence type="ECO:0000256" key="14">
    <source>
        <dbReference type="HAMAP-Rule" id="MF_00138"/>
    </source>
</evidence>
<dbReference type="SMART" id="SM01210">
    <property type="entry name" value="GARS_C"/>
    <property type="match status" value="1"/>
</dbReference>
<evidence type="ECO:0000256" key="8">
    <source>
        <dbReference type="ARBA" id="ARBA00022755"/>
    </source>
</evidence>
<comment type="cofactor">
    <cofactor evidence="2">
        <name>Mg(2+)</name>
        <dbReference type="ChEBI" id="CHEBI:18420"/>
    </cofactor>
</comment>
<evidence type="ECO:0000256" key="10">
    <source>
        <dbReference type="ARBA" id="ARBA00023211"/>
    </source>
</evidence>
<reference evidence="18" key="1">
    <citation type="submission" date="2017-09" db="EMBL/GenBank/DDBJ databases">
        <title>Depth-based differentiation of microbial function through sediment-hosted aquifers and enrichment of novel symbionts in the deep terrestrial subsurface.</title>
        <authorList>
            <person name="Probst A.J."/>
            <person name="Ladd B."/>
            <person name="Jarett J.K."/>
            <person name="Geller-Mcgrath D.E."/>
            <person name="Sieber C.M.K."/>
            <person name="Emerson J.B."/>
            <person name="Anantharaman K."/>
            <person name="Thomas B.C."/>
            <person name="Malmstrom R."/>
            <person name="Stieglmeier M."/>
            <person name="Klingl A."/>
            <person name="Woyke T."/>
            <person name="Ryan C.M."/>
            <person name="Banfield J.F."/>
        </authorList>
    </citation>
    <scope>NUCLEOTIDE SEQUENCE [LARGE SCALE GENOMIC DNA]</scope>
</reference>
<dbReference type="SUPFAM" id="SSF51246">
    <property type="entry name" value="Rudiment single hybrid motif"/>
    <property type="match status" value="1"/>
</dbReference>
<dbReference type="HAMAP" id="MF_00138">
    <property type="entry name" value="GARS"/>
    <property type="match status" value="1"/>
</dbReference>
<dbReference type="SMART" id="SM01209">
    <property type="entry name" value="GARS_A"/>
    <property type="match status" value="1"/>
</dbReference>
<dbReference type="InterPro" id="IPR016185">
    <property type="entry name" value="PreATP-grasp_dom_sf"/>
</dbReference>
<dbReference type="Gene3D" id="3.90.600.10">
    <property type="entry name" value="Phosphoribosylglycinamide synthetase, C-terminal domain"/>
    <property type="match status" value="1"/>
</dbReference>
<feature type="domain" description="ATP-grasp" evidence="16">
    <location>
        <begin position="107"/>
        <end position="313"/>
    </location>
</feature>
<evidence type="ECO:0000256" key="3">
    <source>
        <dbReference type="ARBA" id="ARBA00005174"/>
    </source>
</evidence>
<dbReference type="InterPro" id="IPR013815">
    <property type="entry name" value="ATP_grasp_subdomain_1"/>
</dbReference>
<dbReference type="PROSITE" id="PS50975">
    <property type="entry name" value="ATP_GRASP"/>
    <property type="match status" value="1"/>
</dbReference>
<dbReference type="Gene3D" id="3.30.1490.20">
    <property type="entry name" value="ATP-grasp fold, A domain"/>
    <property type="match status" value="1"/>
</dbReference>
<name>A0A2M7E7S7_9BACT</name>
<dbReference type="Proteomes" id="UP000228886">
    <property type="component" value="Unassembled WGS sequence"/>
</dbReference>
<organism evidence="17 18">
    <name type="scientific">bacterium (Candidatus Ratteibacteria) CG01_land_8_20_14_3_00_40_19</name>
    <dbReference type="NCBI Taxonomy" id="2014290"/>
    <lineage>
        <taxon>Bacteria</taxon>
        <taxon>Candidatus Ratteibacteria</taxon>
    </lineage>
</organism>
<dbReference type="PANTHER" id="PTHR43472">
    <property type="entry name" value="PHOSPHORIBOSYLAMINE--GLYCINE LIGASE"/>
    <property type="match status" value="1"/>
</dbReference>
<evidence type="ECO:0000256" key="13">
    <source>
        <dbReference type="ARBA" id="ARBA00042864"/>
    </source>
</evidence>
<comment type="caution">
    <text evidence="17">The sequence shown here is derived from an EMBL/GenBank/DDBJ whole genome shotgun (WGS) entry which is preliminary data.</text>
</comment>
<comment type="pathway">
    <text evidence="3 14">Purine metabolism; IMP biosynthesis via de novo pathway; N(1)-(5-phospho-D-ribosyl)glycinamide from 5-phospho-alpha-D-ribose 1-diphosphate: step 2/2.</text>
</comment>
<dbReference type="InterPro" id="IPR020562">
    <property type="entry name" value="PRibGlycinamide_synth_N"/>
</dbReference>
<dbReference type="InterPro" id="IPR000115">
    <property type="entry name" value="PRibGlycinamide_synth"/>
</dbReference>
<evidence type="ECO:0000313" key="18">
    <source>
        <dbReference type="Proteomes" id="UP000228886"/>
    </source>
</evidence>
<dbReference type="InterPro" id="IPR037123">
    <property type="entry name" value="PRibGlycinamide_synth_C_sf"/>
</dbReference>
<keyword evidence="9 15" id="KW-0067">ATP-binding</keyword>
<evidence type="ECO:0000256" key="2">
    <source>
        <dbReference type="ARBA" id="ARBA00001946"/>
    </source>
</evidence>
<gene>
    <name evidence="14" type="primary">purD</name>
    <name evidence="17" type="ORF">COS11_05680</name>
</gene>
<dbReference type="NCBIfam" id="TIGR00877">
    <property type="entry name" value="purD"/>
    <property type="match status" value="1"/>
</dbReference>
<dbReference type="InterPro" id="IPR011761">
    <property type="entry name" value="ATP-grasp"/>
</dbReference>
<dbReference type="Pfam" id="PF02844">
    <property type="entry name" value="GARS_N"/>
    <property type="match status" value="1"/>
</dbReference>
<keyword evidence="10" id="KW-0464">Manganese</keyword>
<keyword evidence="6" id="KW-0479">Metal-binding</keyword>
<comment type="catalytic activity">
    <reaction evidence="14">
        <text>5-phospho-beta-D-ribosylamine + glycine + ATP = N(1)-(5-phospho-beta-D-ribosyl)glycinamide + ADP + phosphate + H(+)</text>
        <dbReference type="Rhea" id="RHEA:17453"/>
        <dbReference type="ChEBI" id="CHEBI:15378"/>
        <dbReference type="ChEBI" id="CHEBI:30616"/>
        <dbReference type="ChEBI" id="CHEBI:43474"/>
        <dbReference type="ChEBI" id="CHEBI:57305"/>
        <dbReference type="ChEBI" id="CHEBI:58681"/>
        <dbReference type="ChEBI" id="CHEBI:143788"/>
        <dbReference type="ChEBI" id="CHEBI:456216"/>
        <dbReference type="EC" id="6.3.4.13"/>
    </reaction>
</comment>
<dbReference type="GO" id="GO:0005524">
    <property type="term" value="F:ATP binding"/>
    <property type="evidence" value="ECO:0007669"/>
    <property type="project" value="UniProtKB-UniRule"/>
</dbReference>
<keyword evidence="7 15" id="KW-0547">Nucleotide-binding</keyword>
<dbReference type="PROSITE" id="PS00184">
    <property type="entry name" value="GARS"/>
    <property type="match status" value="1"/>
</dbReference>
<dbReference type="AlphaFoldDB" id="A0A2M7E7S7"/>
<evidence type="ECO:0000256" key="12">
    <source>
        <dbReference type="ARBA" id="ARBA00042242"/>
    </source>
</evidence>
<dbReference type="SUPFAM" id="SSF52440">
    <property type="entry name" value="PreATP-grasp domain"/>
    <property type="match status" value="1"/>
</dbReference>
<dbReference type="Gene3D" id="3.30.470.20">
    <property type="entry name" value="ATP-grasp fold, B domain"/>
    <property type="match status" value="1"/>
</dbReference>